<feature type="domain" description="Tyr recombinase" evidence="3">
    <location>
        <begin position="240"/>
        <end position="452"/>
    </location>
</feature>
<feature type="compositionally biased region" description="Low complexity" evidence="2">
    <location>
        <begin position="466"/>
        <end position="478"/>
    </location>
</feature>
<evidence type="ECO:0000256" key="2">
    <source>
        <dbReference type="SAM" id="MobiDB-lite"/>
    </source>
</evidence>
<dbReference type="RefSeq" id="WP_307836704.1">
    <property type="nucleotide sequence ID" value="NZ_BAAAYJ010000038.1"/>
</dbReference>
<dbReference type="Proteomes" id="UP000647172">
    <property type="component" value="Unassembled WGS sequence"/>
</dbReference>
<evidence type="ECO:0000313" key="4">
    <source>
        <dbReference type="EMBL" id="GIE49636.1"/>
    </source>
</evidence>
<dbReference type="SUPFAM" id="SSF56349">
    <property type="entry name" value="DNA breaking-rejoining enzymes"/>
    <property type="match status" value="1"/>
</dbReference>
<sequence>MNTTYDVRVWAIREHKGKDRKTGKPRSTYRVRWMVAGEEFGETFQTRALAESFRSRLITAQREGIAFDVVSGLPEPMARELDTKSWYDHAVAFVDMKWSRAAPKQRKSIAESLANVTVALLATDRGAPSADEIRQALYKWSFNRTRREEGPPPDDMAATVKWLSAHTVKLTDLTDAALIRKALDTLALRIDGKGAAANTIARKRAVFYGALRYAVELRLLEAHPMDFVQWAAPKSTEEVDRRSVISPAQALVLLAAISVKSPRLVAFFACMYYSALRPAEALHLREEECDLPESGWGVLRLTGSTQHVGRTWGDDSTDLREDRELKHRAKTATRIVPAPPILVRALRWHLAEFGAAPDGRLFARQGYGGGPVSKETYSRVWRQARKDALTPAQQRSPLGKVPYQLRHAAVSLWLNVGVPATQVAEWAGHSVHTCFSRSTPSASTARTKRRAAGSPRPWRRRRTRGRPAGTLPRICRDQ</sequence>
<dbReference type="PANTHER" id="PTHR30349">
    <property type="entry name" value="PHAGE INTEGRASE-RELATED"/>
    <property type="match status" value="1"/>
</dbReference>
<dbReference type="InterPro" id="IPR002104">
    <property type="entry name" value="Integrase_catalytic"/>
</dbReference>
<gene>
    <name evidence="4" type="ORF">Ani05nite_31700</name>
</gene>
<dbReference type="GO" id="GO:0006310">
    <property type="term" value="P:DNA recombination"/>
    <property type="evidence" value="ECO:0007669"/>
    <property type="project" value="UniProtKB-KW"/>
</dbReference>
<comment type="caution">
    <text evidence="4">The sequence shown here is derived from an EMBL/GenBank/DDBJ whole genome shotgun (WGS) entry which is preliminary data.</text>
</comment>
<reference evidence="4" key="1">
    <citation type="submission" date="2021-01" db="EMBL/GenBank/DDBJ databases">
        <title>Whole genome shotgun sequence of Actinoplanes nipponensis NBRC 14063.</title>
        <authorList>
            <person name="Komaki H."/>
            <person name="Tamura T."/>
        </authorList>
    </citation>
    <scope>NUCLEOTIDE SEQUENCE</scope>
    <source>
        <strain evidence="4">NBRC 14063</strain>
    </source>
</reference>
<dbReference type="InterPro" id="IPR013762">
    <property type="entry name" value="Integrase-like_cat_sf"/>
</dbReference>
<organism evidence="4 5">
    <name type="scientific">Actinoplanes nipponensis</name>
    <dbReference type="NCBI Taxonomy" id="135950"/>
    <lineage>
        <taxon>Bacteria</taxon>
        <taxon>Bacillati</taxon>
        <taxon>Actinomycetota</taxon>
        <taxon>Actinomycetes</taxon>
        <taxon>Micromonosporales</taxon>
        <taxon>Micromonosporaceae</taxon>
        <taxon>Actinoplanes</taxon>
    </lineage>
</organism>
<dbReference type="EMBL" id="BOMQ01000036">
    <property type="protein sequence ID" value="GIE49636.1"/>
    <property type="molecule type" value="Genomic_DNA"/>
</dbReference>
<name>A0A919JI53_9ACTN</name>
<protein>
    <submittedName>
        <fullName evidence="4">Site-specific integrase</fullName>
    </submittedName>
</protein>
<keyword evidence="1" id="KW-0233">DNA recombination</keyword>
<dbReference type="GO" id="GO:0003677">
    <property type="term" value="F:DNA binding"/>
    <property type="evidence" value="ECO:0007669"/>
    <property type="project" value="InterPro"/>
</dbReference>
<accession>A0A919JI53</accession>
<dbReference type="Gene3D" id="1.10.443.10">
    <property type="entry name" value="Intergrase catalytic core"/>
    <property type="match status" value="1"/>
</dbReference>
<dbReference type="PANTHER" id="PTHR30349:SF64">
    <property type="entry name" value="PROPHAGE INTEGRASE INTD-RELATED"/>
    <property type="match status" value="1"/>
</dbReference>
<evidence type="ECO:0000313" key="5">
    <source>
        <dbReference type="Proteomes" id="UP000647172"/>
    </source>
</evidence>
<dbReference type="InterPro" id="IPR050090">
    <property type="entry name" value="Tyrosine_recombinase_XerCD"/>
</dbReference>
<keyword evidence="5" id="KW-1185">Reference proteome</keyword>
<dbReference type="GO" id="GO:0015074">
    <property type="term" value="P:DNA integration"/>
    <property type="evidence" value="ECO:0007669"/>
    <property type="project" value="InterPro"/>
</dbReference>
<feature type="region of interest" description="Disordered" evidence="2">
    <location>
        <begin position="435"/>
        <end position="478"/>
    </location>
</feature>
<dbReference type="InterPro" id="IPR011010">
    <property type="entry name" value="DNA_brk_join_enz"/>
</dbReference>
<feature type="compositionally biased region" description="Low complexity" evidence="2">
    <location>
        <begin position="436"/>
        <end position="445"/>
    </location>
</feature>
<evidence type="ECO:0000259" key="3">
    <source>
        <dbReference type="PROSITE" id="PS51898"/>
    </source>
</evidence>
<proteinExistence type="predicted"/>
<dbReference type="PROSITE" id="PS51898">
    <property type="entry name" value="TYR_RECOMBINASE"/>
    <property type="match status" value="1"/>
</dbReference>
<dbReference type="AlphaFoldDB" id="A0A919JI53"/>
<evidence type="ECO:0000256" key="1">
    <source>
        <dbReference type="ARBA" id="ARBA00023172"/>
    </source>
</evidence>
<feature type="compositionally biased region" description="Basic residues" evidence="2">
    <location>
        <begin position="446"/>
        <end position="465"/>
    </location>
</feature>